<dbReference type="EMBL" id="LR134521">
    <property type="protein sequence ID" value="VEJ30552.1"/>
    <property type="molecule type" value="Genomic_DNA"/>
</dbReference>
<organism evidence="1 2">
    <name type="scientific">Rothia dentocariosa</name>
    <dbReference type="NCBI Taxonomy" id="2047"/>
    <lineage>
        <taxon>Bacteria</taxon>
        <taxon>Bacillati</taxon>
        <taxon>Actinomycetota</taxon>
        <taxon>Actinomycetes</taxon>
        <taxon>Micrococcales</taxon>
        <taxon>Micrococcaceae</taxon>
        <taxon>Rothia</taxon>
    </lineage>
</organism>
<gene>
    <name evidence="1" type="ORF">NCTC10918_01836</name>
</gene>
<protein>
    <submittedName>
        <fullName evidence="1">Uncharacterized protein</fullName>
    </submittedName>
</protein>
<evidence type="ECO:0000313" key="2">
    <source>
        <dbReference type="Proteomes" id="UP000270988"/>
    </source>
</evidence>
<dbReference type="Proteomes" id="UP000270988">
    <property type="component" value="Chromosome"/>
</dbReference>
<evidence type="ECO:0000313" key="1">
    <source>
        <dbReference type="EMBL" id="VEJ30552.1"/>
    </source>
</evidence>
<accession>A0A448UX94</accession>
<dbReference type="AlphaFoldDB" id="A0A448UX94"/>
<name>A0A448UX94_9MICC</name>
<reference evidence="1 2" key="1">
    <citation type="submission" date="2018-12" db="EMBL/GenBank/DDBJ databases">
        <authorList>
            <consortium name="Pathogen Informatics"/>
        </authorList>
    </citation>
    <scope>NUCLEOTIDE SEQUENCE [LARGE SCALE GENOMIC DNA]</scope>
    <source>
        <strain evidence="1 2">NCTC10918</strain>
    </source>
</reference>
<proteinExistence type="predicted"/>
<sequence>MHGAFVGNPELPFTCPIGVKGSDQKIPVDPQTKRANGFKKWWVAGHASSHPLRGGLPATANVVERQNAIQPLAEEVISEIGMVSSSVRM</sequence>